<name>A0A366HVQ3_9BACT</name>
<evidence type="ECO:0000313" key="1">
    <source>
        <dbReference type="EMBL" id="RBP47378.1"/>
    </source>
</evidence>
<dbReference type="AlphaFoldDB" id="A0A366HVQ3"/>
<dbReference type="Proteomes" id="UP000253426">
    <property type="component" value="Unassembled WGS sequence"/>
</dbReference>
<dbReference type="EMBL" id="QNRR01000001">
    <property type="protein sequence ID" value="RBP47378.1"/>
    <property type="molecule type" value="Genomic_DNA"/>
</dbReference>
<comment type="caution">
    <text evidence="1">The sequence shown here is derived from an EMBL/GenBank/DDBJ whole genome shotgun (WGS) entry which is preliminary data.</text>
</comment>
<keyword evidence="2" id="KW-1185">Reference proteome</keyword>
<protein>
    <submittedName>
        <fullName evidence="1">Uncharacterized protein</fullName>
    </submittedName>
</protein>
<accession>A0A366HVQ3</accession>
<sequence>MNASLTLLVLWLMISPLARGSEALVVGGLSPDQTMKVMIRATGDLPAGEIRAADKKEPLFEFDAGGYASFEAAKDKASTAALWRPDSRAVAVMTRTTKRSTDVKLFTIAGSKVTKVQMPDFFAGILKDFGVTEVWRCAFERPLRWLENGDLVLHVSGDCVINSGPQEERTKWFEYEITVSPASGKIVDSKQTLVRLKNG</sequence>
<evidence type="ECO:0000313" key="2">
    <source>
        <dbReference type="Proteomes" id="UP000253426"/>
    </source>
</evidence>
<organism evidence="1 2">
    <name type="scientific">Roseimicrobium gellanilyticum</name>
    <dbReference type="NCBI Taxonomy" id="748857"/>
    <lineage>
        <taxon>Bacteria</taxon>
        <taxon>Pseudomonadati</taxon>
        <taxon>Verrucomicrobiota</taxon>
        <taxon>Verrucomicrobiia</taxon>
        <taxon>Verrucomicrobiales</taxon>
        <taxon>Verrucomicrobiaceae</taxon>
        <taxon>Roseimicrobium</taxon>
    </lineage>
</organism>
<reference evidence="1 2" key="1">
    <citation type="submission" date="2018-06" db="EMBL/GenBank/DDBJ databases">
        <title>Genomic Encyclopedia of Type Strains, Phase IV (KMG-IV): sequencing the most valuable type-strain genomes for metagenomic binning, comparative biology and taxonomic classification.</title>
        <authorList>
            <person name="Goeker M."/>
        </authorList>
    </citation>
    <scope>NUCLEOTIDE SEQUENCE [LARGE SCALE GENOMIC DNA]</scope>
    <source>
        <strain evidence="1 2">DSM 25532</strain>
    </source>
</reference>
<proteinExistence type="predicted"/>
<gene>
    <name evidence="1" type="ORF">DES53_101175</name>
</gene>